<dbReference type="SUPFAM" id="SSF50249">
    <property type="entry name" value="Nucleic acid-binding proteins"/>
    <property type="match status" value="3"/>
</dbReference>
<reference evidence="3 4" key="1">
    <citation type="submission" date="2018-01" db="EMBL/GenBank/DDBJ databases">
        <title>Complete genome sequence of Salinigranum rubrum GX10T, an extremely halophilic archaeon isolated from a marine solar saltern.</title>
        <authorList>
            <person name="Han S."/>
        </authorList>
    </citation>
    <scope>NUCLEOTIDE SEQUENCE [LARGE SCALE GENOMIC DNA]</scope>
    <source>
        <strain evidence="3 4">GX10</strain>
    </source>
</reference>
<gene>
    <name evidence="3" type="ORF">C2R22_08855</name>
</gene>
<dbReference type="GO" id="GO:0000724">
    <property type="term" value="P:double-strand break repair via homologous recombination"/>
    <property type="evidence" value="ECO:0007669"/>
    <property type="project" value="TreeGrafter"/>
</dbReference>
<dbReference type="RefSeq" id="WP_103425433.1">
    <property type="nucleotide sequence ID" value="NZ_CP026309.1"/>
</dbReference>
<feature type="region of interest" description="Disordered" evidence="2">
    <location>
        <begin position="404"/>
        <end position="431"/>
    </location>
</feature>
<dbReference type="PANTHER" id="PTHR13356:SF10">
    <property type="entry name" value="REPLICATION FACTOR-A PROTEIN 1"/>
    <property type="match status" value="1"/>
</dbReference>
<dbReference type="GO" id="GO:0003677">
    <property type="term" value="F:DNA binding"/>
    <property type="evidence" value="ECO:0007669"/>
    <property type="project" value="UniProtKB-KW"/>
</dbReference>
<dbReference type="AlphaFoldDB" id="A0A2I8VIK8"/>
<evidence type="ECO:0000313" key="4">
    <source>
        <dbReference type="Proteomes" id="UP000236584"/>
    </source>
</evidence>
<feature type="compositionally biased region" description="Basic and acidic residues" evidence="2">
    <location>
        <begin position="413"/>
        <end position="431"/>
    </location>
</feature>
<keyword evidence="1" id="KW-0238">DNA-binding</keyword>
<dbReference type="InterPro" id="IPR051231">
    <property type="entry name" value="SOSS-B"/>
</dbReference>
<evidence type="ECO:0000313" key="3">
    <source>
        <dbReference type="EMBL" id="AUV81745.1"/>
    </source>
</evidence>
<keyword evidence="4" id="KW-1185">Reference proteome</keyword>
<dbReference type="EMBL" id="CP026309">
    <property type="protein sequence ID" value="AUV81745.1"/>
    <property type="molecule type" value="Genomic_DNA"/>
</dbReference>
<dbReference type="Gene3D" id="2.40.50.140">
    <property type="entry name" value="Nucleic acid-binding proteins"/>
    <property type="match status" value="2"/>
</dbReference>
<evidence type="ECO:0000256" key="1">
    <source>
        <dbReference type="ARBA" id="ARBA00023125"/>
    </source>
</evidence>
<dbReference type="PANTHER" id="PTHR13356">
    <property type="entry name" value="OB FOLD NUCLEIC ACID BINDING PROTEIN-RELATED"/>
    <property type="match status" value="1"/>
</dbReference>
<evidence type="ECO:0000256" key="2">
    <source>
        <dbReference type="SAM" id="MobiDB-lite"/>
    </source>
</evidence>
<sequence length="431" mass="46481">MDIDDHAEELASALGVDKAEVKADLENLLQYSVPIEEAKQSVRRKHGGDSGSSRSAPSAKDVGTITTEDGNVTVTVRVLTVGTRSIQYQGDEQVIREGELADETGTISYTSWEDFGFEAGDSVTIGNAGVREWDGAPELNLGSSTTVAMASGTVETPYDDEIGGEAELAALEPGDRGRTVEARVVEVEERTINGRSGETDILSGVLGDASGRLPFTDWEPREGITEGASLRMEGVYVREFRGVPSVNLSEFTTVTPLSEAVPVRESAPQLSIREAVSSGGMFDVEIVGNVLEVRDGSGLIERCPECGRVVQNGQCRTHGDVDGEDDMRVKAILDDGSGTVTVVLDRDLTEEVYGGTMAEAREQAREAMDKEVVADHIRERVVGREYRVRGNLSVDDYGANLDADEFAESDDDPTTRAREVLDRIEDREVSA</sequence>
<organism evidence="3 4">
    <name type="scientific">Salinigranum rubrum</name>
    <dbReference type="NCBI Taxonomy" id="755307"/>
    <lineage>
        <taxon>Archaea</taxon>
        <taxon>Methanobacteriati</taxon>
        <taxon>Methanobacteriota</taxon>
        <taxon>Stenosarchaea group</taxon>
        <taxon>Halobacteria</taxon>
        <taxon>Halobacteriales</taxon>
        <taxon>Haloferacaceae</taxon>
        <taxon>Salinigranum</taxon>
    </lineage>
</organism>
<dbReference type="InterPro" id="IPR012340">
    <property type="entry name" value="NA-bd_OB-fold"/>
</dbReference>
<dbReference type="GO" id="GO:0010212">
    <property type="term" value="P:response to ionizing radiation"/>
    <property type="evidence" value="ECO:0007669"/>
    <property type="project" value="TreeGrafter"/>
</dbReference>
<feature type="region of interest" description="Disordered" evidence="2">
    <location>
        <begin position="40"/>
        <end position="64"/>
    </location>
</feature>
<dbReference type="GeneID" id="35592195"/>
<accession>A0A2I8VIK8</accession>
<dbReference type="CDD" id="cd04491">
    <property type="entry name" value="SoSSB_OBF"/>
    <property type="match status" value="1"/>
</dbReference>
<dbReference type="NCBIfam" id="NF005554">
    <property type="entry name" value="PRK07218.1"/>
    <property type="match status" value="1"/>
</dbReference>
<dbReference type="OrthoDB" id="335252at2157"/>
<dbReference type="KEGG" id="srub:C2R22_08855"/>
<protein>
    <submittedName>
        <fullName evidence="3">Replication factor A</fullName>
    </submittedName>
</protein>
<name>A0A2I8VIK8_9EURY</name>
<dbReference type="Proteomes" id="UP000236584">
    <property type="component" value="Chromosome"/>
</dbReference>
<proteinExistence type="predicted"/>